<evidence type="ECO:0000259" key="3">
    <source>
        <dbReference type="PROSITE" id="PS50110"/>
    </source>
</evidence>
<evidence type="ECO:0000313" key="4">
    <source>
        <dbReference type="EMBL" id="AEJ20454.1"/>
    </source>
</evidence>
<dbReference type="PROSITE" id="PS50110">
    <property type="entry name" value="RESPONSE_REGULATORY"/>
    <property type="match status" value="1"/>
</dbReference>
<dbReference type="PANTHER" id="PTHR44591:SF25">
    <property type="entry name" value="CHEMOTAXIS TWO-COMPONENT RESPONSE REGULATOR"/>
    <property type="match status" value="1"/>
</dbReference>
<evidence type="ECO:0000256" key="1">
    <source>
        <dbReference type="ARBA" id="ARBA00022553"/>
    </source>
</evidence>
<dbReference type="RefSeq" id="WP_013969735.1">
    <property type="nucleotide sequence ID" value="NC_015732.1"/>
</dbReference>
<reference evidence="5" key="1">
    <citation type="journal article" date="2013" name="Stand. Genomic Sci.">
        <title>Genome sequence of the thermophilic fresh-water bacterium Spirochaeta caldaria type strain (H1(T)), reclassification of Spirochaeta caldaria, Spirochaeta stenostrepta, and Spirochaeta zuelzerae in the genus Treponema as Treponema caldaria comb. nov., Treponema stenostrepta comb. nov., and Treponema zuelzerae comb. nov., and emendation of the genus Treponema.</title>
        <authorList>
            <person name="Abt B."/>
            <person name="Goker M."/>
            <person name="Scheuner C."/>
            <person name="Han C."/>
            <person name="Lu M."/>
            <person name="Misra M."/>
            <person name="Lapidus A."/>
            <person name="Nolan M."/>
            <person name="Lucas S."/>
            <person name="Hammon N."/>
            <person name="Deshpande S."/>
            <person name="Cheng J.F."/>
            <person name="Tapia R."/>
            <person name="Goodwin L.A."/>
            <person name="Pitluck S."/>
            <person name="Liolios K."/>
            <person name="Pagani I."/>
            <person name="Ivanova N."/>
            <person name="Mavromatis K."/>
            <person name="Mikhailova N."/>
            <person name="Huntemann M."/>
            <person name="Pati A."/>
            <person name="Chen A."/>
            <person name="Palaniappan K."/>
            <person name="Land M."/>
            <person name="Hauser L."/>
            <person name="Jeffries C.D."/>
            <person name="Rohde M."/>
            <person name="Spring S."/>
            <person name="Gronow S."/>
            <person name="Detter J.C."/>
            <person name="Bristow J."/>
            <person name="Eisen J.A."/>
            <person name="Markowitz V."/>
            <person name="Hugenholtz P."/>
            <person name="Kyrpides N.C."/>
            <person name="Woyke T."/>
            <person name="Klenk H.P."/>
        </authorList>
    </citation>
    <scope>NUCLEOTIDE SEQUENCE</scope>
    <source>
        <strain evidence="5">ATCC 51460 / DSM 7334 / H1</strain>
    </source>
</reference>
<protein>
    <submittedName>
        <fullName evidence="4">Response regulator receiver protein</fullName>
    </submittedName>
</protein>
<dbReference type="InterPro" id="IPR050595">
    <property type="entry name" value="Bact_response_regulator"/>
</dbReference>
<evidence type="ECO:0000256" key="2">
    <source>
        <dbReference type="PROSITE-ProRule" id="PRU00169"/>
    </source>
</evidence>
<dbReference type="KEGG" id="scd:Spica_2343"/>
<proteinExistence type="predicted"/>
<accession>F8F3T5</accession>
<dbReference type="eggNOG" id="COG0745">
    <property type="taxonomic scope" value="Bacteria"/>
</dbReference>
<keyword evidence="1 2" id="KW-0597">Phosphoprotein</keyword>
<sequence>MKQTILVVDDSDVIRSIVEQTLRLYHYDHIITAIDGEDGLAKAKANRNEIGLYVFDVNMPKLDGISLVKEIRAFDSTTPIIMLTTETDKAKMMTARENGATGWIIKPFQGDKFIRIVEMYLKP</sequence>
<dbReference type="HOGENOM" id="CLU_000445_69_17_12"/>
<keyword evidence="5" id="KW-1185">Reference proteome</keyword>
<dbReference type="InterPro" id="IPR011006">
    <property type="entry name" value="CheY-like_superfamily"/>
</dbReference>
<dbReference type="OrthoDB" id="9797769at2"/>
<gene>
    <name evidence="4" type="ordered locus">Spica_2343</name>
</gene>
<evidence type="ECO:0000313" key="5">
    <source>
        <dbReference type="Proteomes" id="UP000000503"/>
    </source>
</evidence>
<dbReference type="PANTHER" id="PTHR44591">
    <property type="entry name" value="STRESS RESPONSE REGULATOR PROTEIN 1"/>
    <property type="match status" value="1"/>
</dbReference>
<dbReference type="Gene3D" id="3.40.50.2300">
    <property type="match status" value="1"/>
</dbReference>
<feature type="domain" description="Response regulatory" evidence="3">
    <location>
        <begin position="4"/>
        <end position="121"/>
    </location>
</feature>
<dbReference type="SUPFAM" id="SSF52172">
    <property type="entry name" value="CheY-like"/>
    <property type="match status" value="1"/>
</dbReference>
<dbReference type="STRING" id="744872.Spica_2343"/>
<dbReference type="Pfam" id="PF00072">
    <property type="entry name" value="Response_reg"/>
    <property type="match status" value="1"/>
</dbReference>
<dbReference type="Proteomes" id="UP000000503">
    <property type="component" value="Chromosome"/>
</dbReference>
<dbReference type="GO" id="GO:0000160">
    <property type="term" value="P:phosphorelay signal transduction system"/>
    <property type="evidence" value="ECO:0007669"/>
    <property type="project" value="InterPro"/>
</dbReference>
<name>F8F3T5_GRAC1</name>
<dbReference type="AlphaFoldDB" id="F8F3T5"/>
<feature type="modified residue" description="4-aspartylphosphate" evidence="2">
    <location>
        <position position="56"/>
    </location>
</feature>
<organism evidence="4 5">
    <name type="scientific">Gracilinema caldarium (strain ATCC 51460 / DSM 7334 / H1)</name>
    <name type="common">Treponema caldarium</name>
    <dbReference type="NCBI Taxonomy" id="744872"/>
    <lineage>
        <taxon>Bacteria</taxon>
        <taxon>Pseudomonadati</taxon>
        <taxon>Spirochaetota</taxon>
        <taxon>Spirochaetia</taxon>
        <taxon>Spirochaetales</taxon>
        <taxon>Breznakiellaceae</taxon>
        <taxon>Gracilinema</taxon>
    </lineage>
</organism>
<dbReference type="EMBL" id="CP002868">
    <property type="protein sequence ID" value="AEJ20454.1"/>
    <property type="molecule type" value="Genomic_DNA"/>
</dbReference>
<dbReference type="InterPro" id="IPR001789">
    <property type="entry name" value="Sig_transdc_resp-reg_receiver"/>
</dbReference>
<dbReference type="SMART" id="SM00448">
    <property type="entry name" value="REC"/>
    <property type="match status" value="1"/>
</dbReference>